<reference evidence="13" key="1">
    <citation type="submission" date="2023-11" db="EMBL/GenBank/DDBJ databases">
        <authorList>
            <person name="De Vega J J."/>
            <person name="De Vega J J."/>
        </authorList>
    </citation>
    <scope>NUCLEOTIDE SEQUENCE</scope>
</reference>
<evidence type="ECO:0000256" key="6">
    <source>
        <dbReference type="ARBA" id="ARBA00023002"/>
    </source>
</evidence>
<dbReference type="GO" id="GO:0046872">
    <property type="term" value="F:metal ion binding"/>
    <property type="evidence" value="ECO:0007669"/>
    <property type="project" value="UniProtKB-KW"/>
</dbReference>
<keyword evidence="9 12" id="KW-0472">Membrane</keyword>
<feature type="transmembrane region" description="Helical" evidence="12">
    <location>
        <begin position="363"/>
        <end position="387"/>
    </location>
</feature>
<comment type="pathway">
    <text evidence="10">Porphyrin-containing compound metabolism; heme A biosynthesis; heme A from heme O: step 1/1.</text>
</comment>
<dbReference type="InterPro" id="IPR003780">
    <property type="entry name" value="COX15/CtaA_fam"/>
</dbReference>
<feature type="transmembrane region" description="Helical" evidence="12">
    <location>
        <begin position="420"/>
        <end position="442"/>
    </location>
</feature>
<comment type="cofactor">
    <cofactor evidence="1">
        <name>heme b</name>
        <dbReference type="ChEBI" id="CHEBI:60344"/>
    </cofactor>
</comment>
<evidence type="ECO:0000313" key="13">
    <source>
        <dbReference type="EMBL" id="CAK5262581.1"/>
    </source>
</evidence>
<evidence type="ECO:0008006" key="15">
    <source>
        <dbReference type="Google" id="ProtNLM"/>
    </source>
</evidence>
<evidence type="ECO:0000256" key="7">
    <source>
        <dbReference type="ARBA" id="ARBA00023004"/>
    </source>
</evidence>
<dbReference type="AlphaFoldDB" id="A0AAD2GS49"/>
<comment type="caution">
    <text evidence="13">The sequence shown here is derived from an EMBL/GenBank/DDBJ whole genome shotgun (WGS) entry which is preliminary data.</text>
</comment>
<protein>
    <recommendedName>
        <fullName evidence="15">COX15-CtaA-domain-containing protein</fullName>
    </recommendedName>
</protein>
<evidence type="ECO:0000256" key="9">
    <source>
        <dbReference type="ARBA" id="ARBA00023136"/>
    </source>
</evidence>
<dbReference type="PANTHER" id="PTHR23289">
    <property type="entry name" value="CYTOCHROME C OXIDASE ASSEMBLY PROTEIN COX15"/>
    <property type="match status" value="1"/>
</dbReference>
<evidence type="ECO:0000313" key="14">
    <source>
        <dbReference type="Proteomes" id="UP001295794"/>
    </source>
</evidence>
<evidence type="ECO:0000256" key="8">
    <source>
        <dbReference type="ARBA" id="ARBA00023133"/>
    </source>
</evidence>
<feature type="transmembrane region" description="Helical" evidence="12">
    <location>
        <begin position="210"/>
        <end position="230"/>
    </location>
</feature>
<evidence type="ECO:0000256" key="2">
    <source>
        <dbReference type="ARBA" id="ARBA00004141"/>
    </source>
</evidence>
<dbReference type="PANTHER" id="PTHR23289:SF2">
    <property type="entry name" value="CYTOCHROME C OXIDASE ASSEMBLY PROTEIN COX15 HOMOLOG"/>
    <property type="match status" value="1"/>
</dbReference>
<dbReference type="GO" id="GO:0016653">
    <property type="term" value="F:oxidoreductase activity, acting on NAD(P)H, heme protein as acceptor"/>
    <property type="evidence" value="ECO:0007669"/>
    <property type="project" value="TreeGrafter"/>
</dbReference>
<dbReference type="HAMAP" id="MF_01665">
    <property type="entry name" value="HemeA_synth_type2"/>
    <property type="match status" value="1"/>
</dbReference>
<keyword evidence="8" id="KW-0350">Heme biosynthesis</keyword>
<gene>
    <name evidence="13" type="ORF">MYCIT1_LOCUS1422</name>
</gene>
<dbReference type="Pfam" id="PF02628">
    <property type="entry name" value="COX15-CtaA"/>
    <property type="match status" value="1"/>
</dbReference>
<proteinExistence type="inferred from homology"/>
<name>A0AAD2GS49_9AGAR</name>
<dbReference type="GO" id="GO:0005743">
    <property type="term" value="C:mitochondrial inner membrane"/>
    <property type="evidence" value="ECO:0007669"/>
    <property type="project" value="TreeGrafter"/>
</dbReference>
<evidence type="ECO:0000256" key="11">
    <source>
        <dbReference type="ARBA" id="ARBA00048044"/>
    </source>
</evidence>
<evidence type="ECO:0000256" key="10">
    <source>
        <dbReference type="ARBA" id="ARBA00044501"/>
    </source>
</evidence>
<keyword evidence="3 12" id="KW-0812">Transmembrane</keyword>
<evidence type="ECO:0000256" key="5">
    <source>
        <dbReference type="ARBA" id="ARBA00022989"/>
    </source>
</evidence>
<dbReference type="GO" id="GO:0120547">
    <property type="term" value="F:heme A synthase activity"/>
    <property type="evidence" value="ECO:0007669"/>
    <property type="project" value="UniProtKB-EC"/>
</dbReference>
<dbReference type="GO" id="GO:0006784">
    <property type="term" value="P:heme A biosynthetic process"/>
    <property type="evidence" value="ECO:0007669"/>
    <property type="project" value="InterPro"/>
</dbReference>
<keyword evidence="5 12" id="KW-1133">Transmembrane helix</keyword>
<keyword evidence="6" id="KW-0560">Oxidoreductase</keyword>
<comment type="catalytic activity">
    <reaction evidence="11">
        <text>Fe(II)-heme o + 2 A + H2O = Fe(II)-heme a + 2 AH2</text>
        <dbReference type="Rhea" id="RHEA:63388"/>
        <dbReference type="ChEBI" id="CHEBI:13193"/>
        <dbReference type="ChEBI" id="CHEBI:15377"/>
        <dbReference type="ChEBI" id="CHEBI:17499"/>
        <dbReference type="ChEBI" id="CHEBI:60530"/>
        <dbReference type="ChEBI" id="CHEBI:61715"/>
        <dbReference type="EC" id="1.17.99.9"/>
    </reaction>
    <physiologicalReaction direction="left-to-right" evidence="11">
        <dbReference type="Rhea" id="RHEA:63389"/>
    </physiologicalReaction>
</comment>
<comment type="subcellular location">
    <subcellularLocation>
        <location evidence="2">Membrane</location>
        <topology evidence="2">Multi-pass membrane protein</topology>
    </subcellularLocation>
</comment>
<dbReference type="EMBL" id="CAVNYO010000021">
    <property type="protein sequence ID" value="CAK5262581.1"/>
    <property type="molecule type" value="Genomic_DNA"/>
</dbReference>
<evidence type="ECO:0000256" key="4">
    <source>
        <dbReference type="ARBA" id="ARBA00022723"/>
    </source>
</evidence>
<sequence length="599" mass="65218">MTSSVETGEAGVEKARTRHNEVANNRRVESASIMTAKAELKWVVGNWSSAAELLRKATVRPSNRPPRKRVIIDDYTRLELSTEHSIRPDFSQSLVSPDMLLGALKRATQSRSLSACSRAPQTAFCSPFRSASFTAASRPCISARFAPTKTGISRLPVRRWVTLDASKHTSKLTADDGIPRTVPGQKTSTVTDATIDAATPGTAPPPPVSVGIWLMVSSVLVLAVVVVGGVTRLTESGLSITEWKPITGVVPPMTQEAWEEEFTKYKATPEFKMLNHSISLEDFKRIFYMEWGHRVLGRLIGLVFVGPLIYFKATKKISTPLALKLGGLGLLIGAQGALGWYMVQSGLEDSIIENGAVPRVSHYRLAAHLSMAFALYIGMFSTGMAIIKDTKFVKNGMAGGLSLTSFTEAMKHPITKRFKTLSWAMTGLVLLTVLSGVFVAGLDAGLVYNEWPLMGGRLVPPTDELFSPHYAKNADKSDLWWNVLENPTTVQFNHRMLATTTYTGIALLFAQTFRPAWKQIVPPLAITGVRAAFAMANIQVLLGITTLIHLVPVPLAAAHQAGSLLLLTAMLQLLIALRRPGAAAQAWRNLKTAQKAQRP</sequence>
<organism evidence="13 14">
    <name type="scientific">Mycena citricolor</name>
    <dbReference type="NCBI Taxonomy" id="2018698"/>
    <lineage>
        <taxon>Eukaryota</taxon>
        <taxon>Fungi</taxon>
        <taxon>Dikarya</taxon>
        <taxon>Basidiomycota</taxon>
        <taxon>Agaricomycotina</taxon>
        <taxon>Agaricomycetes</taxon>
        <taxon>Agaricomycetidae</taxon>
        <taxon>Agaricales</taxon>
        <taxon>Marasmiineae</taxon>
        <taxon>Mycenaceae</taxon>
        <taxon>Mycena</taxon>
    </lineage>
</organism>
<feature type="transmembrane region" description="Helical" evidence="12">
    <location>
        <begin position="325"/>
        <end position="343"/>
    </location>
</feature>
<keyword evidence="4" id="KW-0479">Metal-binding</keyword>
<keyword evidence="7" id="KW-0408">Iron</keyword>
<keyword evidence="14" id="KW-1185">Reference proteome</keyword>
<accession>A0AAD2GS49</accession>
<dbReference type="Proteomes" id="UP001295794">
    <property type="component" value="Unassembled WGS sequence"/>
</dbReference>
<feature type="transmembrane region" description="Helical" evidence="12">
    <location>
        <begin position="492"/>
        <end position="510"/>
    </location>
</feature>
<feature type="transmembrane region" description="Helical" evidence="12">
    <location>
        <begin position="531"/>
        <end position="551"/>
    </location>
</feature>
<dbReference type="InterPro" id="IPR023754">
    <property type="entry name" value="HemeA_Synthase_type2"/>
</dbReference>
<evidence type="ECO:0000256" key="3">
    <source>
        <dbReference type="ARBA" id="ARBA00022692"/>
    </source>
</evidence>
<feature type="transmembrane region" description="Helical" evidence="12">
    <location>
        <begin position="557"/>
        <end position="577"/>
    </location>
</feature>
<evidence type="ECO:0000256" key="12">
    <source>
        <dbReference type="SAM" id="Phobius"/>
    </source>
</evidence>
<evidence type="ECO:0000256" key="1">
    <source>
        <dbReference type="ARBA" id="ARBA00001970"/>
    </source>
</evidence>